<feature type="transmembrane region" description="Helical" evidence="1">
    <location>
        <begin position="109"/>
        <end position="131"/>
    </location>
</feature>
<name>A0A6J7MFX5_9ZZZZ</name>
<gene>
    <name evidence="4" type="ORF">UFOPK1762_01105</name>
    <name evidence="5" type="ORF">UFOPK2624_00701</name>
    <name evidence="6" type="ORF">UFOPK3010_00823</name>
    <name evidence="2" type="ORF">UFOPK3331_00414</name>
    <name evidence="7" type="ORF">UFOPK3927_00461</name>
    <name evidence="3" type="ORF">UFOPK4201_00747</name>
</gene>
<keyword evidence="1" id="KW-0812">Transmembrane</keyword>
<feature type="transmembrane region" description="Helical" evidence="1">
    <location>
        <begin position="70"/>
        <end position="88"/>
    </location>
</feature>
<feature type="transmembrane region" description="Helical" evidence="1">
    <location>
        <begin position="6"/>
        <end position="24"/>
    </location>
</feature>
<dbReference type="EMBL" id="CAFAAM010000095">
    <property type="protein sequence ID" value="CAB4805149.1"/>
    <property type="molecule type" value="Genomic_DNA"/>
</dbReference>
<dbReference type="EMBL" id="CAEUNJ010000025">
    <property type="protein sequence ID" value="CAB4371313.1"/>
    <property type="molecule type" value="Genomic_DNA"/>
</dbReference>
<evidence type="ECO:0000313" key="7">
    <source>
        <dbReference type="EMBL" id="CAB4976584.1"/>
    </source>
</evidence>
<feature type="transmembrane region" description="Helical" evidence="1">
    <location>
        <begin position="151"/>
        <end position="171"/>
    </location>
</feature>
<evidence type="ECO:0000313" key="6">
    <source>
        <dbReference type="EMBL" id="CAB4805149.1"/>
    </source>
</evidence>
<keyword evidence="1" id="KW-1133">Transmembrane helix</keyword>
<dbReference type="Pfam" id="PF11139">
    <property type="entry name" value="SfLAP"/>
    <property type="match status" value="1"/>
</dbReference>
<protein>
    <submittedName>
        <fullName evidence="7">Unannotated protein</fullName>
    </submittedName>
</protein>
<feature type="transmembrane region" description="Helical" evidence="1">
    <location>
        <begin position="194"/>
        <end position="215"/>
    </location>
</feature>
<dbReference type="InterPro" id="IPR021315">
    <property type="entry name" value="Gap/Sap"/>
</dbReference>
<dbReference type="AlphaFoldDB" id="A0A6J7MFX5"/>
<evidence type="ECO:0000313" key="2">
    <source>
        <dbReference type="EMBL" id="CAB4333730.1"/>
    </source>
</evidence>
<dbReference type="EMBL" id="CAEZXY010000021">
    <property type="protein sequence ID" value="CAB4703817.1"/>
    <property type="molecule type" value="Genomic_DNA"/>
</dbReference>
<dbReference type="EMBL" id="CAEZTY010000038">
    <property type="protein sequence ID" value="CAB4587321.1"/>
    <property type="molecule type" value="Genomic_DNA"/>
</dbReference>
<dbReference type="EMBL" id="CAFBOK010000036">
    <property type="protein sequence ID" value="CAB4976584.1"/>
    <property type="molecule type" value="Genomic_DNA"/>
</dbReference>
<organism evidence="7">
    <name type="scientific">freshwater metagenome</name>
    <dbReference type="NCBI Taxonomy" id="449393"/>
    <lineage>
        <taxon>unclassified sequences</taxon>
        <taxon>metagenomes</taxon>
        <taxon>ecological metagenomes</taxon>
    </lineage>
</organism>
<sequence>MSINLVILAIATTISPLFLLAAVIMMSTSQKVRTAWAAAIGWFLSIGACALIMVIVGGAVGGTKSHHRHWWMGVLDVLFGLFIGFMAYRSWRRAHVEHGKALPKWMDRVGSMSVAFALGLGMFLPPTVLAFAAGNEINQQHLSEDAKWAAVFLYAAIGTLVEIVPILWLTLQPSRREHRLSEWNSWLDAHWQEVIAGLFGAISIFLVFKGGVAIVKSV</sequence>
<reference evidence="7" key="1">
    <citation type="submission" date="2020-05" db="EMBL/GenBank/DDBJ databases">
        <authorList>
            <person name="Chiriac C."/>
            <person name="Salcher M."/>
            <person name="Ghai R."/>
            <person name="Kavagutti S V."/>
        </authorList>
    </citation>
    <scope>NUCLEOTIDE SEQUENCE</scope>
</reference>
<evidence type="ECO:0000313" key="5">
    <source>
        <dbReference type="EMBL" id="CAB4703817.1"/>
    </source>
</evidence>
<proteinExistence type="predicted"/>
<evidence type="ECO:0000256" key="1">
    <source>
        <dbReference type="SAM" id="Phobius"/>
    </source>
</evidence>
<dbReference type="EMBL" id="CAESAL010000008">
    <property type="protein sequence ID" value="CAB4333730.1"/>
    <property type="molecule type" value="Genomic_DNA"/>
</dbReference>
<feature type="transmembrane region" description="Helical" evidence="1">
    <location>
        <begin position="36"/>
        <end position="58"/>
    </location>
</feature>
<evidence type="ECO:0000313" key="4">
    <source>
        <dbReference type="EMBL" id="CAB4587321.1"/>
    </source>
</evidence>
<keyword evidence="1" id="KW-0472">Membrane</keyword>
<evidence type="ECO:0000313" key="3">
    <source>
        <dbReference type="EMBL" id="CAB4371313.1"/>
    </source>
</evidence>
<accession>A0A6J7MFX5</accession>